<sequence>MTLPHSGNNNKSKNISKTWSSSYGMQIKKMFLDNRQIKFVRRWFKKKIDFRNRIKFNHLKLEPLCCLQSCLIREGCMAVAVIETFFTVTSFICLFINYQRSNELPFQIKKNEIFNMHDLENFRNVSKILSILHKIFITILSLYNIVS</sequence>
<dbReference type="Proteomes" id="UP000046392">
    <property type="component" value="Unplaced"/>
</dbReference>
<reference evidence="2" key="1">
    <citation type="submission" date="2017-02" db="UniProtKB">
        <authorList>
            <consortium name="WormBaseParasite"/>
        </authorList>
    </citation>
    <scope>IDENTIFICATION</scope>
</reference>
<name>A0A0N5CA08_STREA</name>
<organism evidence="1 2">
    <name type="scientific">Strongyloides papillosus</name>
    <name type="common">Intestinal threadworm</name>
    <dbReference type="NCBI Taxonomy" id="174720"/>
    <lineage>
        <taxon>Eukaryota</taxon>
        <taxon>Metazoa</taxon>
        <taxon>Ecdysozoa</taxon>
        <taxon>Nematoda</taxon>
        <taxon>Chromadorea</taxon>
        <taxon>Rhabditida</taxon>
        <taxon>Tylenchina</taxon>
        <taxon>Panagrolaimomorpha</taxon>
        <taxon>Strongyloidoidea</taxon>
        <taxon>Strongyloididae</taxon>
        <taxon>Strongyloides</taxon>
    </lineage>
</organism>
<keyword evidence="1" id="KW-1185">Reference proteome</keyword>
<protein>
    <submittedName>
        <fullName evidence="2">Uncharacterized protein</fullName>
    </submittedName>
</protein>
<evidence type="ECO:0000313" key="1">
    <source>
        <dbReference type="Proteomes" id="UP000046392"/>
    </source>
</evidence>
<proteinExistence type="predicted"/>
<dbReference type="WBParaSite" id="SPAL_0001473300.1">
    <property type="protein sequence ID" value="SPAL_0001473300.1"/>
    <property type="gene ID" value="SPAL_0001473300"/>
</dbReference>
<accession>A0A0N5CA08</accession>
<dbReference type="AlphaFoldDB" id="A0A0N5CA08"/>
<evidence type="ECO:0000313" key="2">
    <source>
        <dbReference type="WBParaSite" id="SPAL_0001473300.1"/>
    </source>
</evidence>